<protein>
    <submittedName>
        <fullName evidence="1">Uncharacterized protein</fullName>
    </submittedName>
</protein>
<accession>A0AAU8I0I4</accession>
<dbReference type="EMBL" id="PP895363">
    <property type="protein sequence ID" value="XCI78197.1"/>
    <property type="molecule type" value="Genomic_DNA"/>
</dbReference>
<organism evidence="1">
    <name type="scientific">Klebsiella phage FKP3</name>
    <dbReference type="NCBI Taxonomy" id="3231233"/>
    <lineage>
        <taxon>Viruses</taxon>
        <taxon>Duplodnaviria</taxon>
        <taxon>Heunggongvirae</taxon>
        <taxon>Uroviricota</taxon>
        <taxon>Caudoviricetes</taxon>
        <taxon>Stephanstirmvirinae</taxon>
        <taxon>Justusliebigvirus</taxon>
    </lineage>
</organism>
<evidence type="ECO:0000313" key="1">
    <source>
        <dbReference type="EMBL" id="XCI78197.1"/>
    </source>
</evidence>
<sequence length="74" mass="8729">MDGLYLYCQVCNNYVAGGNCGCGWTNRYLKDEQPLLEDIAMEELIQELSSRLFHFTPDEFEDVLDELRRNYVRD</sequence>
<name>A0AAU8I0I4_9CAUD</name>
<reference evidence="1" key="1">
    <citation type="submission" date="2024-06" db="EMBL/GenBank/DDBJ databases">
        <title>High activity and specificity of bacteriophage cocktails against carbapenem-resistant Klebsiella pneumoniae belonging to high-risk clones CG258 and ST307.</title>
        <authorList>
            <person name="Jimenez Quiceno J."/>
            <person name="Salazar Ospina L."/>
            <person name="Tellez Carrasquilla S."/>
        </authorList>
    </citation>
    <scope>NUCLEOTIDE SEQUENCE</scope>
</reference>
<proteinExistence type="predicted"/>